<protein>
    <submittedName>
        <fullName evidence="1">Sulfotransferase family 2 domain-containing protein</fullName>
    </submittedName>
</protein>
<dbReference type="EMBL" id="JADWOX010000013">
    <property type="protein sequence ID" value="MBI1685446.1"/>
    <property type="molecule type" value="Genomic_DNA"/>
</dbReference>
<dbReference type="SUPFAM" id="SSF52540">
    <property type="entry name" value="P-loop containing nucleoside triphosphate hydrolases"/>
    <property type="match status" value="1"/>
</dbReference>
<name>A0ABS0T161_9CAUL</name>
<gene>
    <name evidence="1" type="ORF">I4Q42_17385</name>
</gene>
<accession>A0ABS0T161</accession>
<proteinExistence type="predicted"/>
<dbReference type="Proteomes" id="UP000639859">
    <property type="component" value="Unassembled WGS sequence"/>
</dbReference>
<dbReference type="InterPro" id="IPR005331">
    <property type="entry name" value="Sulfotransferase"/>
</dbReference>
<dbReference type="Pfam" id="PF03567">
    <property type="entry name" value="Sulfotransfer_2"/>
    <property type="match status" value="1"/>
</dbReference>
<evidence type="ECO:0000313" key="2">
    <source>
        <dbReference type="Proteomes" id="UP000639859"/>
    </source>
</evidence>
<dbReference type="RefSeq" id="WP_198577357.1">
    <property type="nucleotide sequence ID" value="NZ_JADWOX010000013.1"/>
</dbReference>
<dbReference type="InterPro" id="IPR027417">
    <property type="entry name" value="P-loop_NTPase"/>
</dbReference>
<reference evidence="1 2" key="1">
    <citation type="submission" date="2020-11" db="EMBL/GenBank/DDBJ databases">
        <title>genome sequence of strain KACC 18849.</title>
        <authorList>
            <person name="Gao J."/>
            <person name="Zhang X."/>
        </authorList>
    </citation>
    <scope>NUCLEOTIDE SEQUENCE [LARGE SCALE GENOMIC DNA]</scope>
    <source>
        <strain evidence="1 2">KACC 18849</strain>
    </source>
</reference>
<comment type="caution">
    <text evidence="1">The sequence shown here is derived from an EMBL/GenBank/DDBJ whole genome shotgun (WGS) entry which is preliminary data.</text>
</comment>
<keyword evidence="2" id="KW-1185">Reference proteome</keyword>
<sequence>MIISHRHRFVFIKTRKTAGTSIEAYLSGLCGSDDVVTPVHPPEPGHQPRNADGFSNHMSATQVAARVPDLWRDYFTFCVERNPWDKTLSHFFMKKHSAAHGGDRKLCLDRYLAAGDYALNLPLYASRLSGKPLVDRVLRYEDLDRELGEVLDKLDVPWPGRLPVKAKSGWRPDRRSYREVLSLRQAVRIEKIFAREIRLHGYAW</sequence>
<organism evidence="1 2">
    <name type="scientific">Caulobacter hibisci</name>
    <dbReference type="NCBI Taxonomy" id="2035993"/>
    <lineage>
        <taxon>Bacteria</taxon>
        <taxon>Pseudomonadati</taxon>
        <taxon>Pseudomonadota</taxon>
        <taxon>Alphaproteobacteria</taxon>
        <taxon>Caulobacterales</taxon>
        <taxon>Caulobacteraceae</taxon>
        <taxon>Caulobacter</taxon>
    </lineage>
</organism>
<evidence type="ECO:0000313" key="1">
    <source>
        <dbReference type="EMBL" id="MBI1685446.1"/>
    </source>
</evidence>
<dbReference type="Gene3D" id="3.40.50.300">
    <property type="entry name" value="P-loop containing nucleotide triphosphate hydrolases"/>
    <property type="match status" value="1"/>
</dbReference>